<organism evidence="1 2">
    <name type="scientific">Nocardia rhizosphaerihabitans</name>
    <dbReference type="NCBI Taxonomy" id="1691570"/>
    <lineage>
        <taxon>Bacteria</taxon>
        <taxon>Bacillati</taxon>
        <taxon>Actinomycetota</taxon>
        <taxon>Actinomycetes</taxon>
        <taxon>Mycobacteriales</taxon>
        <taxon>Nocardiaceae</taxon>
        <taxon>Nocardia</taxon>
    </lineage>
</organism>
<sequence>MDQREDQLGGSAPAHPDLPARCLDRLLRMGTPPVGAEFDDELAIRWCTGCFNCRDDDDHPGSGAAAVLRDQS</sequence>
<comment type="caution">
    <text evidence="1">The sequence shown here is derived from an EMBL/GenBank/DDBJ whole genome shotgun (WGS) entry which is preliminary data.</text>
</comment>
<proteinExistence type="predicted"/>
<evidence type="ECO:0000313" key="1">
    <source>
        <dbReference type="EMBL" id="GGN97076.1"/>
    </source>
</evidence>
<dbReference type="Proteomes" id="UP000658127">
    <property type="component" value="Unassembled WGS sequence"/>
</dbReference>
<dbReference type="EMBL" id="BMNE01000010">
    <property type="protein sequence ID" value="GGN97076.1"/>
    <property type="molecule type" value="Genomic_DNA"/>
</dbReference>
<name>A0ABQ2L0G0_9NOCA</name>
<evidence type="ECO:0000313" key="2">
    <source>
        <dbReference type="Proteomes" id="UP000658127"/>
    </source>
</evidence>
<reference evidence="2" key="1">
    <citation type="journal article" date="2019" name="Int. J. Syst. Evol. Microbiol.">
        <title>The Global Catalogue of Microorganisms (GCM) 10K type strain sequencing project: providing services to taxonomists for standard genome sequencing and annotation.</title>
        <authorList>
            <consortium name="The Broad Institute Genomics Platform"/>
            <consortium name="The Broad Institute Genome Sequencing Center for Infectious Disease"/>
            <person name="Wu L."/>
            <person name="Ma J."/>
        </authorList>
    </citation>
    <scope>NUCLEOTIDE SEQUENCE [LARGE SCALE GENOMIC DNA]</scope>
    <source>
        <strain evidence="2">CGMCC 4.7329</strain>
    </source>
</reference>
<accession>A0ABQ2L0G0</accession>
<keyword evidence="2" id="KW-1185">Reference proteome</keyword>
<gene>
    <name evidence="1" type="ORF">GCM10011610_62730</name>
</gene>
<protein>
    <submittedName>
        <fullName evidence="1">Uncharacterized protein</fullName>
    </submittedName>
</protein>